<feature type="region of interest" description="Disordered" evidence="4">
    <location>
        <begin position="1"/>
        <end position="141"/>
    </location>
</feature>
<dbReference type="Pfam" id="PF04698">
    <property type="entry name" value="Rab_eff_C"/>
    <property type="match status" value="1"/>
</dbReference>
<dbReference type="InterPro" id="IPR051745">
    <property type="entry name" value="Intracell_Transport_Effector"/>
</dbReference>
<feature type="region of interest" description="Disordered" evidence="4">
    <location>
        <begin position="301"/>
        <end position="337"/>
    </location>
</feature>
<sequence length="337" mass="37238">MQKNKQMEKASEKQKEKLRPKESERPRRRASDNREMDGEALERVNGQEVKRGARLEKSSSVREEVQEEGSESLEEKVDEPAQKRGDRREMNRVSKRQQKREVGKVAGARRSGSSASFPAVSPSAQEGELSNNQVGQADSEQQQRLQLLSSVLQQQKYSAASLCSITTEVLKVLNATEELIGEAGGDSFTPSESTSASPISSCSETRRLDQRLTKMEENVYLAAGAVYGLEGALGELEQCARGISSGTTDTELAFLEDQVATAAAQVQQSELQISNIEARISALKTAGLNVTVCNRFKLKPKSKPETIDSSRHQRRKLPAPPLRENLESEQQVRVLRP</sequence>
<reference evidence="6" key="2">
    <citation type="submission" date="2016-06" db="EMBL/GenBank/DDBJ databases">
        <title>The genome of a short-lived fish provides insights into sex chromosome evolution and the genetic control of aging.</title>
        <authorList>
            <person name="Reichwald K."/>
            <person name="Felder M."/>
            <person name="Petzold A."/>
            <person name="Koch P."/>
            <person name="Groth M."/>
            <person name="Platzer M."/>
        </authorList>
    </citation>
    <scope>NUCLEOTIDE SEQUENCE</scope>
    <source>
        <tissue evidence="6">Brain</tissue>
    </source>
</reference>
<feature type="domain" description="Rab effector MyRIP/Melanophilin" evidence="5">
    <location>
        <begin position="34"/>
        <end position="326"/>
    </location>
</feature>
<feature type="compositionally biased region" description="Low complexity" evidence="4">
    <location>
        <begin position="106"/>
        <end position="124"/>
    </location>
</feature>
<evidence type="ECO:0000256" key="1">
    <source>
        <dbReference type="ARBA" id="ARBA00022771"/>
    </source>
</evidence>
<keyword evidence="1" id="KW-0479">Metal-binding</keyword>
<protein>
    <submittedName>
        <fullName evidence="6">Myosin VIIA and Rab interacting protein</fullName>
    </submittedName>
</protein>
<dbReference type="InterPro" id="IPR006788">
    <property type="entry name" value="Myrip/Melanophilin"/>
</dbReference>
<dbReference type="PANTHER" id="PTHR14555:SF6">
    <property type="entry name" value="RAB EFFECTOR MYRIP"/>
    <property type="match status" value="1"/>
</dbReference>
<keyword evidence="1" id="KW-0863">Zinc-finger</keyword>
<feature type="compositionally biased region" description="Polar residues" evidence="4">
    <location>
        <begin position="128"/>
        <end position="140"/>
    </location>
</feature>
<proteinExistence type="predicted"/>
<feature type="compositionally biased region" description="Basic and acidic residues" evidence="4">
    <location>
        <begin position="302"/>
        <end position="311"/>
    </location>
</feature>
<feature type="compositionally biased region" description="Basic and acidic residues" evidence="4">
    <location>
        <begin position="73"/>
        <end position="92"/>
    </location>
</feature>
<evidence type="ECO:0000259" key="5">
    <source>
        <dbReference type="Pfam" id="PF04698"/>
    </source>
</evidence>
<dbReference type="GO" id="GO:0030864">
    <property type="term" value="C:cortical actin cytoskeleton"/>
    <property type="evidence" value="ECO:0007669"/>
    <property type="project" value="TreeGrafter"/>
</dbReference>
<feature type="compositionally biased region" description="Basic and acidic residues" evidence="4">
    <location>
        <begin position="1"/>
        <end position="42"/>
    </location>
</feature>
<dbReference type="EMBL" id="HAEA01016473">
    <property type="protein sequence ID" value="SBQ44954.1"/>
    <property type="molecule type" value="Transcribed_RNA"/>
</dbReference>
<accession>A0A1A8EGD6</accession>
<evidence type="ECO:0000256" key="3">
    <source>
        <dbReference type="SAM" id="Coils"/>
    </source>
</evidence>
<dbReference type="GO" id="GO:0003779">
    <property type="term" value="F:actin binding"/>
    <property type="evidence" value="ECO:0007669"/>
    <property type="project" value="TreeGrafter"/>
</dbReference>
<dbReference type="GO" id="GO:0017022">
    <property type="term" value="F:myosin binding"/>
    <property type="evidence" value="ECO:0007669"/>
    <property type="project" value="TreeGrafter"/>
</dbReference>
<evidence type="ECO:0000313" key="6">
    <source>
        <dbReference type="EMBL" id="SBQ44954.1"/>
    </source>
</evidence>
<keyword evidence="2" id="KW-0862">Zinc</keyword>
<evidence type="ECO:0000256" key="4">
    <source>
        <dbReference type="SAM" id="MobiDB-lite"/>
    </source>
</evidence>
<dbReference type="GO" id="GO:0008270">
    <property type="term" value="F:zinc ion binding"/>
    <property type="evidence" value="ECO:0007669"/>
    <property type="project" value="UniProtKB-KW"/>
</dbReference>
<gene>
    <name evidence="6" type="primary">MYRIP</name>
</gene>
<dbReference type="PANTHER" id="PTHR14555">
    <property type="entry name" value="MYELIN-ASSOCIATED OLIGODENDROCYTIC BASIC PROTEIN MOBP -RELATED"/>
    <property type="match status" value="1"/>
</dbReference>
<name>A0A1A8EGD6_NOTKA</name>
<reference evidence="6" key="1">
    <citation type="submission" date="2016-05" db="EMBL/GenBank/DDBJ databases">
        <authorList>
            <person name="Lavstsen T."/>
            <person name="Jespersen J.S."/>
        </authorList>
    </citation>
    <scope>NUCLEOTIDE SEQUENCE</scope>
    <source>
        <tissue evidence="6">Brain</tissue>
    </source>
</reference>
<feature type="coiled-coil region" evidence="3">
    <location>
        <begin position="252"/>
        <end position="286"/>
    </location>
</feature>
<organism evidence="6">
    <name type="scientific">Nothobranchius kadleci</name>
    <name type="common">African annual killifish</name>
    <dbReference type="NCBI Taxonomy" id="1051664"/>
    <lineage>
        <taxon>Eukaryota</taxon>
        <taxon>Metazoa</taxon>
        <taxon>Chordata</taxon>
        <taxon>Craniata</taxon>
        <taxon>Vertebrata</taxon>
        <taxon>Euteleostomi</taxon>
        <taxon>Actinopterygii</taxon>
        <taxon>Neopterygii</taxon>
        <taxon>Teleostei</taxon>
        <taxon>Neoteleostei</taxon>
        <taxon>Acanthomorphata</taxon>
        <taxon>Ovalentaria</taxon>
        <taxon>Atherinomorphae</taxon>
        <taxon>Cyprinodontiformes</taxon>
        <taxon>Nothobranchiidae</taxon>
        <taxon>Nothobranchius</taxon>
    </lineage>
</organism>
<evidence type="ECO:0000256" key="2">
    <source>
        <dbReference type="ARBA" id="ARBA00022833"/>
    </source>
</evidence>
<feature type="compositionally biased region" description="Basic and acidic residues" evidence="4">
    <location>
        <begin position="48"/>
        <end position="64"/>
    </location>
</feature>
<keyword evidence="3" id="KW-0175">Coiled coil</keyword>
<dbReference type="AlphaFoldDB" id="A0A1A8EGD6"/>